<dbReference type="VEuPathDB" id="TriTrypDB:TcIL3000_10_11410"/>
<dbReference type="GO" id="GO:0006362">
    <property type="term" value="P:transcription elongation by RNA polymerase I"/>
    <property type="evidence" value="ECO:0007669"/>
    <property type="project" value="TreeGrafter"/>
</dbReference>
<dbReference type="GO" id="GO:0005665">
    <property type="term" value="C:RNA polymerase II, core complex"/>
    <property type="evidence" value="ECO:0007669"/>
    <property type="project" value="TreeGrafter"/>
</dbReference>
<proteinExistence type="predicted"/>
<gene>
    <name evidence="3" type="ORF">TCIL3000_10_11410</name>
</gene>
<sequence length="292" mass="33381">MNSIQDFKIIRLYRAFNTSLQMCIDRGYTVRHPSIVAEAIMNKKYYSDVDGLDYDWFKQHFIKGRESAKSEKCASETDVSKSEPGNRDNLPWLPYSVICKSLTLRCQLIKEQSEVDNEPGLEQDRKVSKHEDGKAGVNLVNKKKISLFVFFTPALNLKELHEFREWALVKGAGSMIVVSGSKVPASVRRIARGLSGLLRSETSERLLGIQIFEEEELSYNITRHSSVPKHVVLTPCEAKEFLQNWKLTPTQLPRILDSDPIVGYLNLERGSIIRIDRVDPEGGPYQMYRQVM</sequence>
<dbReference type="InterPro" id="IPR035913">
    <property type="entry name" value="RPB5-like_sf"/>
</dbReference>
<protein>
    <submittedName>
        <fullName evidence="3">Putative DNA-directed RNA polymerase II</fullName>
    </submittedName>
</protein>
<dbReference type="GO" id="GO:0005666">
    <property type="term" value="C:RNA polymerase III complex"/>
    <property type="evidence" value="ECO:0007669"/>
    <property type="project" value="TreeGrafter"/>
</dbReference>
<reference evidence="3" key="1">
    <citation type="journal article" date="2012" name="Proc. Natl. Acad. Sci. U.S.A.">
        <title>Antigenic diversity is generated by distinct evolutionary mechanisms in African trypanosome species.</title>
        <authorList>
            <person name="Jackson A.P."/>
            <person name="Berry A."/>
            <person name="Aslett M."/>
            <person name="Allison H.C."/>
            <person name="Burton P."/>
            <person name="Vavrova-Anderson J."/>
            <person name="Brown R."/>
            <person name="Browne H."/>
            <person name="Corton N."/>
            <person name="Hauser H."/>
            <person name="Gamble J."/>
            <person name="Gilderthorp R."/>
            <person name="Marcello L."/>
            <person name="McQuillan J."/>
            <person name="Otto T.D."/>
            <person name="Quail M.A."/>
            <person name="Sanders M.J."/>
            <person name="van Tonder A."/>
            <person name="Ginger M.L."/>
            <person name="Field M.C."/>
            <person name="Barry J.D."/>
            <person name="Hertz-Fowler C."/>
            <person name="Berriman M."/>
        </authorList>
    </citation>
    <scope>NUCLEOTIDE SEQUENCE</scope>
    <source>
        <strain evidence="3">IL3000</strain>
    </source>
</reference>
<dbReference type="EMBL" id="HE575323">
    <property type="protein sequence ID" value="CCC94362.1"/>
    <property type="molecule type" value="Genomic_DNA"/>
</dbReference>
<dbReference type="InterPro" id="IPR014381">
    <property type="entry name" value="Arch_Rpo5/euc_Rpb5"/>
</dbReference>
<dbReference type="AlphaFoldDB" id="G0UY95"/>
<accession>G0UY95</accession>
<evidence type="ECO:0000259" key="2">
    <source>
        <dbReference type="Pfam" id="PF01191"/>
    </source>
</evidence>
<dbReference type="SUPFAM" id="SSF55287">
    <property type="entry name" value="RPB5-like RNA polymerase subunit"/>
    <property type="match status" value="1"/>
</dbReference>
<feature type="domain" description="RNA polymerase subunit H/Rpb5 C-terminal" evidence="2">
    <location>
        <begin position="219"/>
        <end position="291"/>
    </location>
</feature>
<dbReference type="PANTHER" id="PTHR10535:SF0">
    <property type="entry name" value="DNA-DIRECTED RNA POLYMERASES I, II, AND III SUBUNIT RPABC1"/>
    <property type="match status" value="1"/>
</dbReference>
<dbReference type="SUPFAM" id="SSF53036">
    <property type="entry name" value="Eukaryotic RPB5 N-terminal domain"/>
    <property type="match status" value="1"/>
</dbReference>
<dbReference type="InterPro" id="IPR000783">
    <property type="entry name" value="RNA_pol_subH/Rpb5_C"/>
</dbReference>
<dbReference type="GO" id="GO:0003899">
    <property type="term" value="F:DNA-directed RNA polymerase activity"/>
    <property type="evidence" value="ECO:0007669"/>
    <property type="project" value="InterPro"/>
</dbReference>
<dbReference type="GO" id="GO:0003677">
    <property type="term" value="F:DNA binding"/>
    <property type="evidence" value="ECO:0007669"/>
    <property type="project" value="InterPro"/>
</dbReference>
<organism evidence="3">
    <name type="scientific">Trypanosoma congolense (strain IL3000)</name>
    <dbReference type="NCBI Taxonomy" id="1068625"/>
    <lineage>
        <taxon>Eukaryota</taxon>
        <taxon>Discoba</taxon>
        <taxon>Euglenozoa</taxon>
        <taxon>Kinetoplastea</taxon>
        <taxon>Metakinetoplastina</taxon>
        <taxon>Trypanosomatida</taxon>
        <taxon>Trypanosomatidae</taxon>
        <taxon>Trypanosoma</taxon>
        <taxon>Nannomonas</taxon>
    </lineage>
</organism>
<dbReference type="InterPro" id="IPR036710">
    <property type="entry name" value="RNA_pol_Rpb5_N_sf"/>
</dbReference>
<evidence type="ECO:0000313" key="3">
    <source>
        <dbReference type="EMBL" id="CCC94362.1"/>
    </source>
</evidence>
<keyword evidence="3" id="KW-0240">DNA-directed RNA polymerase</keyword>
<name>G0UY95_TRYCI</name>
<dbReference type="GO" id="GO:0006366">
    <property type="term" value="P:transcription by RNA polymerase II"/>
    <property type="evidence" value="ECO:0007669"/>
    <property type="project" value="TreeGrafter"/>
</dbReference>
<dbReference type="PANTHER" id="PTHR10535">
    <property type="entry name" value="DNA-DIRECTED RNA POLYMERASES I, II, AND III SUBUNIT RPABC1"/>
    <property type="match status" value="1"/>
</dbReference>
<dbReference type="GO" id="GO:0005736">
    <property type="term" value="C:RNA polymerase I complex"/>
    <property type="evidence" value="ECO:0007669"/>
    <property type="project" value="TreeGrafter"/>
</dbReference>
<dbReference type="Gene3D" id="3.40.1340.10">
    <property type="entry name" value="RNA polymerase, Rpb5, N-terminal domain"/>
    <property type="match status" value="1"/>
</dbReference>
<evidence type="ECO:0000256" key="1">
    <source>
        <dbReference type="ARBA" id="ARBA00023163"/>
    </source>
</evidence>
<dbReference type="Gene3D" id="3.90.940.20">
    <property type="entry name" value="RPB5-like RNA polymerase subunit"/>
    <property type="match status" value="1"/>
</dbReference>
<keyword evidence="1" id="KW-0804">Transcription</keyword>
<dbReference type="GO" id="GO:0042797">
    <property type="term" value="P:tRNA transcription by RNA polymerase III"/>
    <property type="evidence" value="ECO:0007669"/>
    <property type="project" value="TreeGrafter"/>
</dbReference>
<dbReference type="Pfam" id="PF01191">
    <property type="entry name" value="RNA_pol_Rpb5_C"/>
    <property type="match status" value="1"/>
</dbReference>